<gene>
    <name evidence="1" type="ORF">SLNSH_08510</name>
</gene>
<evidence type="ECO:0000313" key="1">
    <source>
        <dbReference type="EMBL" id="PSC05608.1"/>
    </source>
</evidence>
<evidence type="ECO:0000313" key="2">
    <source>
        <dbReference type="Proteomes" id="UP000239772"/>
    </source>
</evidence>
<keyword evidence="2" id="KW-1185">Reference proteome</keyword>
<protein>
    <submittedName>
        <fullName evidence="1">Uncharacterized protein</fullName>
    </submittedName>
</protein>
<dbReference type="EMBL" id="PVZS01000007">
    <property type="protein sequence ID" value="PSC05608.1"/>
    <property type="molecule type" value="Genomic_DNA"/>
</dbReference>
<dbReference type="Proteomes" id="UP000239772">
    <property type="component" value="Unassembled WGS sequence"/>
</dbReference>
<organism evidence="1 2">
    <name type="scientific">Alsobacter soli</name>
    <dbReference type="NCBI Taxonomy" id="2109933"/>
    <lineage>
        <taxon>Bacteria</taxon>
        <taxon>Pseudomonadati</taxon>
        <taxon>Pseudomonadota</taxon>
        <taxon>Alphaproteobacteria</taxon>
        <taxon>Hyphomicrobiales</taxon>
        <taxon>Alsobacteraceae</taxon>
        <taxon>Alsobacter</taxon>
    </lineage>
</organism>
<dbReference type="AlphaFoldDB" id="A0A2T1HVF4"/>
<accession>A0A2T1HVF4</accession>
<reference evidence="2" key="1">
    <citation type="submission" date="2018-03" db="EMBL/GenBank/DDBJ databases">
        <authorList>
            <person name="Sun L."/>
            <person name="Liu H."/>
            <person name="Chen W."/>
            <person name="Huang K."/>
            <person name="Liu W."/>
            <person name="Gao X."/>
        </authorList>
    </citation>
    <scope>NUCLEOTIDE SEQUENCE [LARGE SCALE GENOMIC DNA]</scope>
    <source>
        <strain evidence="2">SH9</strain>
    </source>
</reference>
<name>A0A2T1HVF4_9HYPH</name>
<proteinExistence type="predicted"/>
<sequence length="66" mass="7321">MPDYLLGLELLDQLAARPVSSLSDLREKYEALHALLRCLEVPEPVLNAALAIEVGMRQFISVEVAE</sequence>
<comment type="caution">
    <text evidence="1">The sequence shown here is derived from an EMBL/GenBank/DDBJ whole genome shotgun (WGS) entry which is preliminary data.</text>
</comment>
<dbReference type="RefSeq" id="WP_106336243.1">
    <property type="nucleotide sequence ID" value="NZ_PVZS01000007.1"/>
</dbReference>